<dbReference type="GeneID" id="27899880"/>
<dbReference type="STRING" id="692275.N1QDM7"/>
<dbReference type="Proteomes" id="UP000016931">
    <property type="component" value="Unassembled WGS sequence"/>
</dbReference>
<protein>
    <submittedName>
        <fullName evidence="2">NAD(P)-binding protein</fullName>
    </submittedName>
</protein>
<dbReference type="Gene3D" id="3.40.50.720">
    <property type="entry name" value="NAD(P)-binding Rossmann-like Domain"/>
    <property type="match status" value="1"/>
</dbReference>
<sequence>MAGSTPNPRILITGASGAYGQLLFKRLLEKGIDPSTIILVSRNPNKLSETSPPIPAQVTLRKGSFDDPLSDLTATFTTADIIFLISTSRAGARLPQHQNAITAAVRSGAQHIFYTGFIGADLPHPSALVVREHRATEEMLRLSGISAYTVLRDTQYSDAFADVILPAARNSGSLKTNCGKGKIAPVAKEDCVEVAAVAVMNADLHRNRVYDVTGPELLSYGEVAEMAAKLSGQDLPCEFVSDEEMFEDFDRLGIPREPGDEFEREGVKGYKWNSSDMVSFGTAIRLGEMAVISDDVEKIIGRKPVGLMEVLKSRG</sequence>
<accession>N1QDM7</accession>
<organism evidence="2 3">
    <name type="scientific">Sphaerulina musiva (strain SO2202)</name>
    <name type="common">Poplar stem canker fungus</name>
    <name type="synonym">Septoria musiva</name>
    <dbReference type="NCBI Taxonomy" id="692275"/>
    <lineage>
        <taxon>Eukaryota</taxon>
        <taxon>Fungi</taxon>
        <taxon>Dikarya</taxon>
        <taxon>Ascomycota</taxon>
        <taxon>Pezizomycotina</taxon>
        <taxon>Dothideomycetes</taxon>
        <taxon>Dothideomycetidae</taxon>
        <taxon>Mycosphaerellales</taxon>
        <taxon>Mycosphaerellaceae</taxon>
        <taxon>Sphaerulina</taxon>
    </lineage>
</organism>
<dbReference type="OrthoDB" id="419598at2759"/>
<keyword evidence="3" id="KW-1185">Reference proteome</keyword>
<proteinExistence type="predicted"/>
<reference evidence="2 3" key="1">
    <citation type="journal article" date="2012" name="PLoS Pathog.">
        <title>Diverse lifestyles and strategies of plant pathogenesis encoded in the genomes of eighteen Dothideomycetes fungi.</title>
        <authorList>
            <person name="Ohm R.A."/>
            <person name="Feau N."/>
            <person name="Henrissat B."/>
            <person name="Schoch C.L."/>
            <person name="Horwitz B.A."/>
            <person name="Barry K.W."/>
            <person name="Condon B.J."/>
            <person name="Copeland A.C."/>
            <person name="Dhillon B."/>
            <person name="Glaser F."/>
            <person name="Hesse C.N."/>
            <person name="Kosti I."/>
            <person name="LaButti K."/>
            <person name="Lindquist E.A."/>
            <person name="Lucas S."/>
            <person name="Salamov A.A."/>
            <person name="Bradshaw R.E."/>
            <person name="Ciuffetti L."/>
            <person name="Hamelin R.C."/>
            <person name="Kema G.H.J."/>
            <person name="Lawrence C."/>
            <person name="Scott J.A."/>
            <person name="Spatafora J.W."/>
            <person name="Turgeon B.G."/>
            <person name="de Wit P.J.G.M."/>
            <person name="Zhong S."/>
            <person name="Goodwin S.B."/>
            <person name="Grigoriev I.V."/>
        </authorList>
    </citation>
    <scope>NUCLEOTIDE SEQUENCE [LARGE SCALE GENOMIC DNA]</scope>
    <source>
        <strain evidence="2 3">SO2202</strain>
    </source>
</reference>
<dbReference type="AlphaFoldDB" id="N1QDM7"/>
<evidence type="ECO:0000313" key="3">
    <source>
        <dbReference type="Proteomes" id="UP000016931"/>
    </source>
</evidence>
<gene>
    <name evidence="2" type="ORF">SEPMUDRAFT_135946</name>
</gene>
<evidence type="ECO:0000259" key="1">
    <source>
        <dbReference type="Pfam" id="PF13460"/>
    </source>
</evidence>
<dbReference type="HOGENOM" id="CLU_007383_10_1_1"/>
<dbReference type="EMBL" id="KB456269">
    <property type="protein sequence ID" value="EMF09586.1"/>
    <property type="molecule type" value="Genomic_DNA"/>
</dbReference>
<dbReference type="eggNOG" id="ENOG502S5T1">
    <property type="taxonomic scope" value="Eukaryota"/>
</dbReference>
<dbReference type="RefSeq" id="XP_016757707.1">
    <property type="nucleotide sequence ID" value="XM_016902743.1"/>
</dbReference>
<name>N1QDM7_SPHMS</name>
<dbReference type="InterPro" id="IPR016040">
    <property type="entry name" value="NAD(P)-bd_dom"/>
</dbReference>
<dbReference type="Gene3D" id="3.90.25.10">
    <property type="entry name" value="UDP-galactose 4-epimerase, domain 1"/>
    <property type="match status" value="1"/>
</dbReference>
<dbReference type="OMA" id="RDHWHTE"/>
<dbReference type="InterPro" id="IPR052718">
    <property type="entry name" value="NmrA-type_oxidoreductase"/>
</dbReference>
<dbReference type="PANTHER" id="PTHR47129">
    <property type="entry name" value="QUINONE OXIDOREDUCTASE 2"/>
    <property type="match status" value="1"/>
</dbReference>
<dbReference type="PANTHER" id="PTHR47129:SF1">
    <property type="entry name" value="NMRA-LIKE DOMAIN-CONTAINING PROTEIN"/>
    <property type="match status" value="1"/>
</dbReference>
<dbReference type="Pfam" id="PF13460">
    <property type="entry name" value="NAD_binding_10"/>
    <property type="match status" value="1"/>
</dbReference>
<feature type="domain" description="NAD(P)-binding" evidence="1">
    <location>
        <begin position="14"/>
        <end position="158"/>
    </location>
</feature>
<dbReference type="InterPro" id="IPR036291">
    <property type="entry name" value="NAD(P)-bd_dom_sf"/>
</dbReference>
<evidence type="ECO:0000313" key="2">
    <source>
        <dbReference type="EMBL" id="EMF09586.1"/>
    </source>
</evidence>
<dbReference type="SUPFAM" id="SSF51735">
    <property type="entry name" value="NAD(P)-binding Rossmann-fold domains"/>
    <property type="match status" value="1"/>
</dbReference>